<keyword evidence="5" id="KW-0624">Polysaccharide degradation</keyword>
<evidence type="ECO:0000256" key="1">
    <source>
        <dbReference type="ARBA" id="ARBA00007072"/>
    </source>
</evidence>
<dbReference type="CDD" id="cd02850">
    <property type="entry name" value="E_set_Cellulase_N"/>
    <property type="match status" value="1"/>
</dbReference>
<dbReference type="GO" id="GO:0016787">
    <property type="term" value="F:hydrolase activity"/>
    <property type="evidence" value="ECO:0007669"/>
    <property type="project" value="UniProtKB-KW"/>
</dbReference>
<feature type="domain" description="Cellulase Ig-like" evidence="8">
    <location>
        <begin position="45"/>
        <end position="126"/>
    </location>
</feature>
<evidence type="ECO:0000256" key="6">
    <source>
        <dbReference type="SAM" id="SignalP"/>
    </source>
</evidence>
<dbReference type="PROSITE" id="PS51257">
    <property type="entry name" value="PROKAR_LIPOPROTEIN"/>
    <property type="match status" value="1"/>
</dbReference>
<gene>
    <name evidence="9" type="ORF">K0504_16570</name>
</gene>
<keyword evidence="2 9" id="KW-0378">Hydrolase</keyword>
<dbReference type="InterPro" id="IPR008928">
    <property type="entry name" value="6-hairpin_glycosidase_sf"/>
</dbReference>
<dbReference type="SUPFAM" id="SSF48208">
    <property type="entry name" value="Six-hairpin glycosidases"/>
    <property type="match status" value="1"/>
</dbReference>
<comment type="similarity">
    <text evidence="1">Belongs to the glycosyl hydrolase 9 (cellulase E) family.</text>
</comment>
<protein>
    <submittedName>
        <fullName evidence="9">Glycoside hydrolase family 9 protein</fullName>
    </submittedName>
</protein>
<keyword evidence="4" id="KW-0326">Glycosidase</keyword>
<comment type="caution">
    <text evidence="9">The sequence shown here is derived from an EMBL/GenBank/DDBJ whole genome shotgun (WGS) entry which is preliminary data.</text>
</comment>
<evidence type="ECO:0000259" key="8">
    <source>
        <dbReference type="Pfam" id="PF02927"/>
    </source>
</evidence>
<dbReference type="Pfam" id="PF00759">
    <property type="entry name" value="Glyco_hydro_9"/>
    <property type="match status" value="1"/>
</dbReference>
<evidence type="ECO:0000256" key="5">
    <source>
        <dbReference type="ARBA" id="ARBA00023326"/>
    </source>
</evidence>
<evidence type="ECO:0000313" key="9">
    <source>
        <dbReference type="EMBL" id="MBW8192654.1"/>
    </source>
</evidence>
<dbReference type="InterPro" id="IPR001701">
    <property type="entry name" value="Glyco_hydro_9"/>
</dbReference>
<dbReference type="Pfam" id="PF02927">
    <property type="entry name" value="CelD_N"/>
    <property type="match status" value="1"/>
</dbReference>
<dbReference type="SUPFAM" id="SSF81296">
    <property type="entry name" value="E set domains"/>
    <property type="match status" value="1"/>
</dbReference>
<keyword evidence="6" id="KW-0732">Signal</keyword>
<dbReference type="Gene3D" id="2.60.40.10">
    <property type="entry name" value="Immunoglobulins"/>
    <property type="match status" value="1"/>
</dbReference>
<dbReference type="InterPro" id="IPR013783">
    <property type="entry name" value="Ig-like_fold"/>
</dbReference>
<feature type="domain" description="Glycoside hydrolase family 9" evidence="7">
    <location>
        <begin position="138"/>
        <end position="606"/>
    </location>
</feature>
<evidence type="ECO:0000256" key="3">
    <source>
        <dbReference type="ARBA" id="ARBA00023277"/>
    </source>
</evidence>
<keyword evidence="3" id="KW-0119">Carbohydrate metabolism</keyword>
<feature type="signal peptide" evidence="6">
    <location>
        <begin position="1"/>
        <end position="25"/>
    </location>
</feature>
<evidence type="ECO:0000259" key="7">
    <source>
        <dbReference type="Pfam" id="PF00759"/>
    </source>
</evidence>
<evidence type="ECO:0000256" key="2">
    <source>
        <dbReference type="ARBA" id="ARBA00022801"/>
    </source>
</evidence>
<name>A0ABS7EJX3_9GAMM</name>
<evidence type="ECO:0000256" key="4">
    <source>
        <dbReference type="ARBA" id="ARBA00023295"/>
    </source>
</evidence>
<sequence>MKSNILSQRLSVALIGLAAAGVAMTGCSGGGSEAPANQSAQQATTADTIRLNQHGYAPAATKRATIVSESKSPLTWQIMSADEQQMISGVSQVFGADGASGEHLHQIDFSALQLPGHYRLDVAEHGSREVSVKTQLFDNLYVDSARFYYFHRMGEPVLADYLHDPKHAHDAIHPTDNALPCFDSWCGDGVTLNVKNTWYDAGDFGAYPVNAAISAWTLLNAYEFGARVFEDDELTIPESGNGTPDLLDEIRFGSTFMAGMLPPEGQLASHKIHNQEWSGFEGDIVKENAMERYAQPPSTAATYAVARNAAHLARVFLPYDESYAQQQWQVANDAWQRAESNPVVYYSSDTVDSNGGGDYDDNNVVDDRYAAAAELWISATVLADDSRESFASTVRQSPDFLTFDDDGAQQWQWVQGAGSLSLWLHREAVGLTVDEIATLEGRIETTATLAAARLQASGYPMLYNPTAAEPEQIWPWGSNSFVLNRMIVLAYAHQITGDIAKLENMHQGMDYLLGNNPLNLSFITGYGQQFEEDLHDRIGFPLLRDQGVAFPPGWVAGGPLTGWKGCDSATPETVAPAKRYGPAGTAPEAWCSKEVAINWNSPLVWVSAYLSVNPLN</sequence>
<organism evidence="9 10">
    <name type="scientific">Neiella holothuriorum</name>
    <dbReference type="NCBI Taxonomy" id="2870530"/>
    <lineage>
        <taxon>Bacteria</taxon>
        <taxon>Pseudomonadati</taxon>
        <taxon>Pseudomonadota</taxon>
        <taxon>Gammaproteobacteria</taxon>
        <taxon>Alteromonadales</taxon>
        <taxon>Echinimonadaceae</taxon>
        <taxon>Neiella</taxon>
    </lineage>
</organism>
<dbReference type="InterPro" id="IPR014756">
    <property type="entry name" value="Ig_E-set"/>
</dbReference>
<feature type="chain" id="PRO_5045600605" evidence="6">
    <location>
        <begin position="26"/>
        <end position="616"/>
    </location>
</feature>
<dbReference type="InterPro" id="IPR004197">
    <property type="entry name" value="Cellulase_Ig-like"/>
</dbReference>
<reference evidence="9" key="1">
    <citation type="submission" date="2021-07" db="EMBL/GenBank/DDBJ databases">
        <title>Neiella marina sp. nov., isolated from the intestinal content of sea cucumber Apostichopus japonicus.</title>
        <authorList>
            <person name="Bai X."/>
        </authorList>
    </citation>
    <scope>NUCLEOTIDE SEQUENCE</scope>
    <source>
        <strain evidence="9">126</strain>
    </source>
</reference>
<dbReference type="Proteomes" id="UP001166251">
    <property type="component" value="Unassembled WGS sequence"/>
</dbReference>
<dbReference type="PANTHER" id="PTHR22298">
    <property type="entry name" value="ENDO-1,4-BETA-GLUCANASE"/>
    <property type="match status" value="1"/>
</dbReference>
<dbReference type="InterPro" id="IPR012341">
    <property type="entry name" value="6hp_glycosidase-like_sf"/>
</dbReference>
<dbReference type="Gene3D" id="1.50.10.10">
    <property type="match status" value="1"/>
</dbReference>
<evidence type="ECO:0000313" key="10">
    <source>
        <dbReference type="Proteomes" id="UP001166251"/>
    </source>
</evidence>
<dbReference type="EMBL" id="JAHZSS010000026">
    <property type="protein sequence ID" value="MBW8192654.1"/>
    <property type="molecule type" value="Genomic_DNA"/>
</dbReference>
<accession>A0ABS7EJX3</accession>
<keyword evidence="10" id="KW-1185">Reference proteome</keyword>
<proteinExistence type="inferred from homology"/>
<dbReference type="RefSeq" id="WP_220105276.1">
    <property type="nucleotide sequence ID" value="NZ_JAHZSS010000026.1"/>
</dbReference>